<dbReference type="Gene3D" id="3.40.1390.10">
    <property type="entry name" value="MurE/MurF, N-terminal domain"/>
    <property type="match status" value="1"/>
</dbReference>
<comment type="catalytic activity">
    <reaction evidence="7">
        <text>a UDP-3-O-[(3R)-3-hydroxyacyl]-alpha-D-glucosamine + a (3R)-hydroxyacyl-[ACP] = a UDP-2-N,3-O-bis[(3R)-3-hydroxyacyl]-alpha-D-glucosamine + holo-[ACP] + H(+)</text>
        <dbReference type="Rhea" id="RHEA:53836"/>
        <dbReference type="Rhea" id="RHEA-COMP:9685"/>
        <dbReference type="Rhea" id="RHEA-COMP:9945"/>
        <dbReference type="ChEBI" id="CHEBI:15378"/>
        <dbReference type="ChEBI" id="CHEBI:64479"/>
        <dbReference type="ChEBI" id="CHEBI:78827"/>
        <dbReference type="ChEBI" id="CHEBI:137740"/>
        <dbReference type="ChEBI" id="CHEBI:137748"/>
        <dbReference type="EC" id="2.3.1.191"/>
    </reaction>
</comment>
<dbReference type="Gene3D" id="2.160.10.10">
    <property type="entry name" value="Hexapeptide repeat proteins"/>
    <property type="match status" value="1"/>
</dbReference>
<evidence type="ECO:0000256" key="1">
    <source>
        <dbReference type="ARBA" id="ARBA00022516"/>
    </source>
</evidence>
<evidence type="ECO:0000313" key="10">
    <source>
        <dbReference type="EMBL" id="PXY94478.1"/>
    </source>
</evidence>
<dbReference type="AlphaFoldDB" id="A0A0A7S307"/>
<keyword evidence="3 7" id="KW-0808">Transferase</keyword>
<dbReference type="Pfam" id="PF00132">
    <property type="entry name" value="Hexapep"/>
    <property type="match status" value="2"/>
</dbReference>
<dbReference type="HOGENOM" id="CLU_049865_0_1_6"/>
<gene>
    <name evidence="7 10" type="primary">lpxD</name>
    <name evidence="10" type="ORF">DKK76_09940</name>
    <name evidence="9" type="ORF">FPB0191_02012</name>
</gene>
<keyword evidence="11" id="KW-1185">Reference proteome</keyword>
<keyword evidence="2 7" id="KW-0441">Lipid A biosynthesis</keyword>
<dbReference type="OrthoDB" id="9784739at2"/>
<dbReference type="InterPro" id="IPR001451">
    <property type="entry name" value="Hexapep"/>
</dbReference>
<feature type="domain" description="UDP-3-O-[3-hydroxymyristoyl] glucosamine N-acyltransferase non-repeat region" evidence="8">
    <location>
        <begin position="22"/>
        <end position="89"/>
    </location>
</feature>
<dbReference type="GO" id="GO:0016410">
    <property type="term" value="F:N-acyltransferase activity"/>
    <property type="evidence" value="ECO:0007669"/>
    <property type="project" value="InterPro"/>
</dbReference>
<dbReference type="CDD" id="cd03352">
    <property type="entry name" value="LbH_LpxD"/>
    <property type="match status" value="1"/>
</dbReference>
<dbReference type="STRING" id="1267021.FPB0191_02012"/>
<keyword evidence="4 7" id="KW-0677">Repeat</keyword>
<dbReference type="UniPathway" id="UPA00973"/>
<dbReference type="EMBL" id="QGLM01000020">
    <property type="protein sequence ID" value="PXY94478.1"/>
    <property type="molecule type" value="Genomic_DNA"/>
</dbReference>
<dbReference type="Pfam" id="PF04613">
    <property type="entry name" value="LpxD"/>
    <property type="match status" value="1"/>
</dbReference>
<keyword evidence="1 7" id="KW-0444">Lipid biosynthesis</keyword>
<comment type="subunit">
    <text evidence="7">Homotrimer.</text>
</comment>
<evidence type="ECO:0000256" key="7">
    <source>
        <dbReference type="HAMAP-Rule" id="MF_00523"/>
    </source>
</evidence>
<dbReference type="Gene3D" id="1.20.5.170">
    <property type="match status" value="1"/>
</dbReference>
<keyword evidence="6 7" id="KW-0012">Acyltransferase</keyword>
<evidence type="ECO:0000313" key="12">
    <source>
        <dbReference type="Proteomes" id="UP000247838"/>
    </source>
</evidence>
<dbReference type="InterPro" id="IPR007691">
    <property type="entry name" value="LpxD"/>
</dbReference>
<protein>
    <recommendedName>
        <fullName evidence="7">UDP-3-O-acylglucosamine N-acyltransferase</fullName>
        <ecNumber evidence="7">2.3.1.191</ecNumber>
    </recommendedName>
</protein>
<dbReference type="EMBL" id="CP009056">
    <property type="protein sequence ID" value="AJA45823.1"/>
    <property type="molecule type" value="Genomic_DNA"/>
</dbReference>
<dbReference type="InterPro" id="IPR011004">
    <property type="entry name" value="Trimer_LpxA-like_sf"/>
</dbReference>
<dbReference type="PANTHER" id="PTHR43378:SF2">
    <property type="entry name" value="UDP-3-O-ACYLGLUCOSAMINE N-ACYLTRANSFERASE 1, MITOCHONDRIAL-RELATED"/>
    <property type="match status" value="1"/>
</dbReference>
<feature type="active site" description="Proton acceptor" evidence="7">
    <location>
        <position position="239"/>
    </location>
</feature>
<evidence type="ECO:0000256" key="6">
    <source>
        <dbReference type="ARBA" id="ARBA00023315"/>
    </source>
</evidence>
<dbReference type="HAMAP" id="MF_00523">
    <property type="entry name" value="LpxD"/>
    <property type="match status" value="1"/>
</dbReference>
<dbReference type="InterPro" id="IPR020573">
    <property type="entry name" value="UDP_GlcNAc_AcTrfase_non-rep"/>
</dbReference>
<dbReference type="KEGG" id="fpp:FPB0191_02012"/>
<dbReference type="RefSeq" id="WP_039105766.1">
    <property type="nucleotide sequence ID" value="NZ_CALYQC010000022.1"/>
</dbReference>
<evidence type="ECO:0000256" key="5">
    <source>
        <dbReference type="ARBA" id="ARBA00023098"/>
    </source>
</evidence>
<dbReference type="Proteomes" id="UP000030901">
    <property type="component" value="Chromosome"/>
</dbReference>
<evidence type="ECO:0000256" key="3">
    <source>
        <dbReference type="ARBA" id="ARBA00022679"/>
    </source>
</evidence>
<reference evidence="9 11" key="1">
    <citation type="journal article" date="2014" name="Appl. Environ. Microbiol.">
        <title>Gut symbionts from distinct hosts exhibit genotoxic activity via divergent colibactin biosynthetic pathways.</title>
        <authorList>
            <person name="Engel P."/>
            <person name="Vizcaino M.I."/>
            <person name="Crawford J.M."/>
        </authorList>
    </citation>
    <scope>NUCLEOTIDE SEQUENCE [LARGE SCALE GENOMIC DNA]</scope>
    <source>
        <strain evidence="9 11">PEB0191</strain>
    </source>
</reference>
<sequence length="342" mass="36439">MHTYSLKTLATVLNVEFRGDENITINAIASMANAKQGQITFLADKKYQAQLKDCQASIVVLTKESLPFWNGAALIVSNPYLTYAKLAQLLDTTPLPAEEIAPSAVISSHATLGKNVAIGANAVIESGVILGDNVIVGAGCFIGKDTKIGNNTKLWANVSIYHNIEIGENCLIQSGAVIGSDGFGYANDRGQWVKIPQLGRVIIGNNVEIGASTTIDRGALDDTIIRDGVIIDNQCQIAHNDQIGEHTAVAGGVIMAGSLKIGKYCLIGGASVINGHMEICDKVTVTGMGMVMRPISEPGVYSSGIPLQSNKVWRKTASLVLHIDEMNKRLKSLEKKLLQLSV</sequence>
<dbReference type="NCBIfam" id="TIGR01853">
    <property type="entry name" value="lipid_A_lpxD"/>
    <property type="match status" value="1"/>
</dbReference>
<dbReference type="GO" id="GO:0103118">
    <property type="term" value="F:UDP-3-O-[(3R)-3-hydroxyacyl]-glucosamine N-acyltransferase activity"/>
    <property type="evidence" value="ECO:0007669"/>
    <property type="project" value="UniProtKB-EC"/>
</dbReference>
<comment type="similarity">
    <text evidence="7">Belongs to the transferase hexapeptide repeat family. LpxD subfamily.</text>
</comment>
<comment type="pathway">
    <text evidence="7">Bacterial outer membrane biogenesis; LPS lipid A biosynthesis.</text>
</comment>
<dbReference type="Proteomes" id="UP000247838">
    <property type="component" value="Unassembled WGS sequence"/>
</dbReference>
<dbReference type="SUPFAM" id="SSF51161">
    <property type="entry name" value="Trimeric LpxA-like enzymes"/>
    <property type="match status" value="1"/>
</dbReference>
<dbReference type="PANTHER" id="PTHR43378">
    <property type="entry name" value="UDP-3-O-ACYLGLUCOSAMINE N-ACYLTRANSFERASE"/>
    <property type="match status" value="1"/>
</dbReference>
<organism evidence="9 11">
    <name type="scientific">Frischella perrara</name>
    <dbReference type="NCBI Taxonomy" id="1267021"/>
    <lineage>
        <taxon>Bacteria</taxon>
        <taxon>Pseudomonadati</taxon>
        <taxon>Pseudomonadota</taxon>
        <taxon>Gammaproteobacteria</taxon>
        <taxon>Orbales</taxon>
        <taxon>Orbaceae</taxon>
        <taxon>Frischella</taxon>
    </lineage>
</organism>
<reference evidence="10 12" key="2">
    <citation type="submission" date="2018-05" db="EMBL/GenBank/DDBJ databases">
        <title>Reference genomes for bee gut microbiota database.</title>
        <authorList>
            <person name="Ellegaard K.M."/>
        </authorList>
    </citation>
    <scope>NUCLEOTIDE SEQUENCE [LARGE SCALE GENOMIC DNA]</scope>
    <source>
        <strain evidence="10 12">ESL0167</strain>
    </source>
</reference>
<evidence type="ECO:0000259" key="8">
    <source>
        <dbReference type="Pfam" id="PF04613"/>
    </source>
</evidence>
<dbReference type="GO" id="GO:0009245">
    <property type="term" value="P:lipid A biosynthetic process"/>
    <property type="evidence" value="ECO:0007669"/>
    <property type="project" value="UniProtKB-UniRule"/>
</dbReference>
<name>A0A0A7S307_FRIPE</name>
<evidence type="ECO:0000256" key="2">
    <source>
        <dbReference type="ARBA" id="ARBA00022556"/>
    </source>
</evidence>
<keyword evidence="5 7" id="KW-0443">Lipid metabolism</keyword>
<dbReference type="NCBIfam" id="NF002060">
    <property type="entry name" value="PRK00892.1"/>
    <property type="match status" value="1"/>
</dbReference>
<evidence type="ECO:0000313" key="11">
    <source>
        <dbReference type="Proteomes" id="UP000030901"/>
    </source>
</evidence>
<comment type="function">
    <text evidence="7">Catalyzes the N-acylation of UDP-3-O-acylglucosamine using 3-hydroxyacyl-ACP as the acyl donor. Is involved in the biosynthesis of lipid A, a phosphorylated glycolipid that anchors the lipopolysaccharide to the outer membrane of the cell.</text>
</comment>
<accession>A0A0A7S307</accession>
<evidence type="ECO:0000256" key="4">
    <source>
        <dbReference type="ARBA" id="ARBA00022737"/>
    </source>
</evidence>
<proteinExistence type="inferred from homology"/>
<dbReference type="FunFam" id="2.160.10.10:FF:000005">
    <property type="entry name" value="UDP-3-O-(3-hydroxymyristoyl)glucosamine N-acyltransferase"/>
    <property type="match status" value="1"/>
</dbReference>
<evidence type="ECO:0000313" key="9">
    <source>
        <dbReference type="EMBL" id="AJA45823.1"/>
    </source>
</evidence>
<dbReference type="EC" id="2.3.1.191" evidence="7"/>
<dbReference type="GO" id="GO:0016020">
    <property type="term" value="C:membrane"/>
    <property type="evidence" value="ECO:0007669"/>
    <property type="project" value="GOC"/>
</dbReference>